<comment type="caution">
    <text evidence="1">The sequence shown here is derived from an EMBL/GenBank/DDBJ whole genome shotgun (WGS) entry which is preliminary data.</text>
</comment>
<dbReference type="EMBL" id="CM047737">
    <property type="protein sequence ID" value="KAJ0049385.1"/>
    <property type="molecule type" value="Genomic_DNA"/>
</dbReference>
<organism evidence="1 2">
    <name type="scientific">Pistacia integerrima</name>
    <dbReference type="NCBI Taxonomy" id="434235"/>
    <lineage>
        <taxon>Eukaryota</taxon>
        <taxon>Viridiplantae</taxon>
        <taxon>Streptophyta</taxon>
        <taxon>Embryophyta</taxon>
        <taxon>Tracheophyta</taxon>
        <taxon>Spermatophyta</taxon>
        <taxon>Magnoliopsida</taxon>
        <taxon>eudicotyledons</taxon>
        <taxon>Gunneridae</taxon>
        <taxon>Pentapetalae</taxon>
        <taxon>rosids</taxon>
        <taxon>malvids</taxon>
        <taxon>Sapindales</taxon>
        <taxon>Anacardiaceae</taxon>
        <taxon>Pistacia</taxon>
    </lineage>
</organism>
<keyword evidence="2" id="KW-1185">Reference proteome</keyword>
<dbReference type="Proteomes" id="UP001163603">
    <property type="component" value="Chromosome 2"/>
</dbReference>
<evidence type="ECO:0000313" key="2">
    <source>
        <dbReference type="Proteomes" id="UP001163603"/>
    </source>
</evidence>
<evidence type="ECO:0000313" key="1">
    <source>
        <dbReference type="EMBL" id="KAJ0049385.1"/>
    </source>
</evidence>
<name>A0ACC0ZD30_9ROSI</name>
<gene>
    <name evidence="1" type="ORF">Pint_15025</name>
</gene>
<proteinExistence type="predicted"/>
<accession>A0ACC0ZD30</accession>
<reference evidence="2" key="1">
    <citation type="journal article" date="2023" name="G3 (Bethesda)">
        <title>Genome assembly and association tests identify interacting loci associated with vigor, precocity, and sex in interspecific pistachio rootstocks.</title>
        <authorList>
            <person name="Palmer W."/>
            <person name="Jacygrad E."/>
            <person name="Sagayaradj S."/>
            <person name="Cavanaugh K."/>
            <person name="Han R."/>
            <person name="Bertier L."/>
            <person name="Beede B."/>
            <person name="Kafkas S."/>
            <person name="Golino D."/>
            <person name="Preece J."/>
            <person name="Michelmore R."/>
        </authorList>
    </citation>
    <scope>NUCLEOTIDE SEQUENCE [LARGE SCALE GENOMIC DNA]</scope>
</reference>
<sequence length="734" mass="84752">MSNAFSQQDCESGLLKVIDSKSLESDLDPEKVEQMAGSKREIEEKVEKILQLVKSKEQEREDGNISRSETDSELVGLIEEFHNQYQSLHTRYSNLRGESGRRSRGRGRKDRQASASPISGSDSDYYSSEDIDINNHTLTNGQQKMSNASRKKERRTENSEVNDRKQNSVSTTDENEASDSDENLEAFSKTQTSDKDVGGQISGLKLELEALRSQKTDLESQCVKKTTEAKQLEKENKGLQCQISKLELISKESENEISDLQKKLKDNKKNLTSKIEDLKAQVSYLQSELDSSRASENKATGLVKGLTDQINIMQRDVDLLLEGKNKEISEYQIQVNNLKEEQTKKTAVGQSMLKEKESFLVRVKDLELELESLSDQKHKLEEQLDSKIHHMKLLREERKRLQGRIAELSDQLSALQRNYEGREKEASTQILALNAQVHNMQQELYNMQSQKSQQEQHIIKLTTTFADQQRILKEQVETINKLSEESRQDKRRISGSKINLQTAERKMSELAEEFRKTLEDHIRVLYRRILVAEQLHNENKDSYKKTKERLEEEHRTIEKKIATHEIELRKLRDFFQPGSKSLSGLDLAVGNVEGNGDLVSRISEISTELVFAKNWVNDTLNEKRRLQREVKCLAEQLDDKEEQESLLQDKVLKLEEKLGKQGVEKLNLLKSVSQLERLLEELQNNIEAKEERLLNLGEEKREAIRQLCTSIDYYRCDYNHLKDEISKKILQIKN</sequence>
<protein>
    <submittedName>
        <fullName evidence="1">Uncharacterized protein</fullName>
    </submittedName>
</protein>